<dbReference type="EMBL" id="JAODUO010000208">
    <property type="protein sequence ID" value="KAK2186242.1"/>
    <property type="molecule type" value="Genomic_DNA"/>
</dbReference>
<comment type="caution">
    <text evidence="2">The sequence shown here is derived from an EMBL/GenBank/DDBJ whole genome shotgun (WGS) entry which is preliminary data.</text>
</comment>
<name>A0AAD9UE93_RIDPI</name>
<sequence length="546" mass="61513">MAKQDFFAEACKQHHTRLRESASRRADEDIFSVHRRPQTAQLLRVNVERHTRLLQKDTPRSISHEDCCGYCERYCEGKITAYRHREIEAWTRTVNRSMQESHSAGFLRTHTRYPNYHPPGAPAGEDGFRLVPTPKSLHRKQLDFSAQSLLLIKQAVAAVRISPYVSQESINLQRDPHDSFNFQCCYETVANGIAERQDAEKCNNVDNNSADFDDKLSVTESSSKEHEGSRCESDLSAEGHGEVTSRFVIKMDRGDTRHPPSPSGEQQEGEAVDTEHTTPAGWCLVGHGYTQQPTSARQSSKDKNVDFQDQQMHTAESSGLRQENANGAENDTVTTRPVSARKQTPVPGAGDNKHSNEQGKERKVNMPHCIITEAPLGEQNELDSHLTSRPQSGRLPVRSMSGRIQRRASVHNPIGQGGEQDKPKEMRAERYASILRRSSSTPLAPRPLYSKRPVSHTVFSRRSSQVSRVRPSTAPPRFMRPNRDTPSKALNIMLTSRDVLQNNAYRGLFKYDPSCQRPLQANVGSKRFQQMNRALVDMVEQGEAIL</sequence>
<evidence type="ECO:0000313" key="3">
    <source>
        <dbReference type="Proteomes" id="UP001209878"/>
    </source>
</evidence>
<evidence type="ECO:0000256" key="1">
    <source>
        <dbReference type="SAM" id="MobiDB-lite"/>
    </source>
</evidence>
<gene>
    <name evidence="2" type="ORF">NP493_209g02001</name>
</gene>
<feature type="region of interest" description="Disordered" evidence="1">
    <location>
        <begin position="460"/>
        <end position="485"/>
    </location>
</feature>
<keyword evidence="3" id="KW-1185">Reference proteome</keyword>
<feature type="compositionally biased region" description="Basic and acidic residues" evidence="1">
    <location>
        <begin position="212"/>
        <end position="258"/>
    </location>
</feature>
<evidence type="ECO:0000313" key="2">
    <source>
        <dbReference type="EMBL" id="KAK2186242.1"/>
    </source>
</evidence>
<feature type="region of interest" description="Disordered" evidence="1">
    <location>
        <begin position="206"/>
        <end position="364"/>
    </location>
</feature>
<proteinExistence type="predicted"/>
<organism evidence="2 3">
    <name type="scientific">Ridgeia piscesae</name>
    <name type="common">Tubeworm</name>
    <dbReference type="NCBI Taxonomy" id="27915"/>
    <lineage>
        <taxon>Eukaryota</taxon>
        <taxon>Metazoa</taxon>
        <taxon>Spiralia</taxon>
        <taxon>Lophotrochozoa</taxon>
        <taxon>Annelida</taxon>
        <taxon>Polychaeta</taxon>
        <taxon>Sedentaria</taxon>
        <taxon>Canalipalpata</taxon>
        <taxon>Sabellida</taxon>
        <taxon>Siboglinidae</taxon>
        <taxon>Ridgeia</taxon>
    </lineage>
</organism>
<feature type="compositionally biased region" description="Polar residues" evidence="1">
    <location>
        <begin position="289"/>
        <end position="298"/>
    </location>
</feature>
<accession>A0AAD9UE93</accession>
<reference evidence="2" key="1">
    <citation type="journal article" date="2023" name="Mol. Biol. Evol.">
        <title>Third-Generation Sequencing Reveals the Adaptive Role of the Epigenome in Three Deep-Sea Polychaetes.</title>
        <authorList>
            <person name="Perez M."/>
            <person name="Aroh O."/>
            <person name="Sun Y."/>
            <person name="Lan Y."/>
            <person name="Juniper S.K."/>
            <person name="Young C.R."/>
            <person name="Angers B."/>
            <person name="Qian P.Y."/>
        </authorList>
    </citation>
    <scope>NUCLEOTIDE SEQUENCE</scope>
    <source>
        <strain evidence="2">R07B-5</strain>
    </source>
</reference>
<feature type="compositionally biased region" description="Polar residues" evidence="1">
    <location>
        <begin position="307"/>
        <end position="337"/>
    </location>
</feature>
<dbReference type="AlphaFoldDB" id="A0AAD9UE93"/>
<feature type="compositionally biased region" description="Low complexity" evidence="1">
    <location>
        <begin position="460"/>
        <end position="470"/>
    </location>
</feature>
<feature type="compositionally biased region" description="Basic and acidic residues" evidence="1">
    <location>
        <begin position="351"/>
        <end position="364"/>
    </location>
</feature>
<dbReference type="Proteomes" id="UP001209878">
    <property type="component" value="Unassembled WGS sequence"/>
</dbReference>
<protein>
    <submittedName>
        <fullName evidence="2">Uncharacterized protein</fullName>
    </submittedName>
</protein>